<protein>
    <submittedName>
        <fullName evidence="7">CidA/LrgA family protein</fullName>
    </submittedName>
</protein>
<dbReference type="GO" id="GO:0005886">
    <property type="term" value="C:plasma membrane"/>
    <property type="evidence" value="ECO:0007669"/>
    <property type="project" value="UniProtKB-SubCell"/>
</dbReference>
<sequence>MFGFAFYIALDLIGDYLSARFALPVPGSIIALGLVFAMLTARGKVDEPLKASSDMLLRYLAVMLVPTCVGVITLIQHAPSGMATLIVVLVLALVIGSLATGWMANALLARYRAANAPAAS</sequence>
<evidence type="ECO:0000256" key="1">
    <source>
        <dbReference type="ARBA" id="ARBA00004651"/>
    </source>
</evidence>
<feature type="transmembrane region" description="Helical" evidence="6">
    <location>
        <begin position="81"/>
        <end position="104"/>
    </location>
</feature>
<keyword evidence="3 6" id="KW-0812">Transmembrane</keyword>
<accession>A0A3D8K741</accession>
<comment type="subcellular location">
    <subcellularLocation>
        <location evidence="1">Cell membrane</location>
        <topology evidence="1">Multi-pass membrane protein</topology>
    </subcellularLocation>
</comment>
<dbReference type="RefSeq" id="WP_115531988.1">
    <property type="nucleotide sequence ID" value="NZ_QRGA01000001.1"/>
</dbReference>
<dbReference type="Pfam" id="PF03788">
    <property type="entry name" value="LrgA"/>
    <property type="match status" value="1"/>
</dbReference>
<comment type="caution">
    <text evidence="7">The sequence shown here is derived from an EMBL/GenBank/DDBJ whole genome shotgun (WGS) entry which is preliminary data.</text>
</comment>
<keyword evidence="8" id="KW-1185">Reference proteome</keyword>
<dbReference type="PANTHER" id="PTHR33931">
    <property type="entry name" value="HOLIN-LIKE PROTEIN CIDA-RELATED"/>
    <property type="match status" value="1"/>
</dbReference>
<dbReference type="Proteomes" id="UP000256838">
    <property type="component" value="Unassembled WGS sequence"/>
</dbReference>
<feature type="transmembrane region" description="Helical" evidence="6">
    <location>
        <begin position="21"/>
        <end position="43"/>
    </location>
</feature>
<evidence type="ECO:0000256" key="6">
    <source>
        <dbReference type="SAM" id="Phobius"/>
    </source>
</evidence>
<keyword evidence="5 6" id="KW-0472">Membrane</keyword>
<evidence type="ECO:0000313" key="8">
    <source>
        <dbReference type="Proteomes" id="UP000256838"/>
    </source>
</evidence>
<keyword evidence="4 6" id="KW-1133">Transmembrane helix</keyword>
<evidence type="ECO:0000256" key="4">
    <source>
        <dbReference type="ARBA" id="ARBA00022989"/>
    </source>
</evidence>
<dbReference type="EMBL" id="QRGA01000001">
    <property type="protein sequence ID" value="RDV00717.1"/>
    <property type="molecule type" value="Genomic_DNA"/>
</dbReference>
<proteinExistence type="predicted"/>
<dbReference type="AlphaFoldDB" id="A0A3D8K741"/>
<gene>
    <name evidence="7" type="ORF">DWV00_02905</name>
</gene>
<keyword evidence="2" id="KW-1003">Cell membrane</keyword>
<evidence type="ECO:0000256" key="3">
    <source>
        <dbReference type="ARBA" id="ARBA00022692"/>
    </source>
</evidence>
<dbReference type="PANTHER" id="PTHR33931:SF2">
    <property type="entry name" value="HOLIN-LIKE PROTEIN CIDA"/>
    <property type="match status" value="1"/>
</dbReference>
<feature type="transmembrane region" description="Helical" evidence="6">
    <location>
        <begin position="55"/>
        <end position="75"/>
    </location>
</feature>
<reference evidence="7 8" key="1">
    <citation type="submission" date="2018-08" db="EMBL/GenBank/DDBJ databases">
        <title>Paraburkholderia sp. DHOM06 isolated from forest soil.</title>
        <authorList>
            <person name="Gao Z.-H."/>
            <person name="Qiu L.-H."/>
        </authorList>
    </citation>
    <scope>NUCLEOTIDE SEQUENCE [LARGE SCALE GENOMIC DNA]</scope>
    <source>
        <strain evidence="7 8">DHOM06</strain>
    </source>
</reference>
<organism evidence="7 8">
    <name type="scientific">Trinickia dinghuensis</name>
    <dbReference type="NCBI Taxonomy" id="2291023"/>
    <lineage>
        <taxon>Bacteria</taxon>
        <taxon>Pseudomonadati</taxon>
        <taxon>Pseudomonadota</taxon>
        <taxon>Betaproteobacteria</taxon>
        <taxon>Burkholderiales</taxon>
        <taxon>Burkholderiaceae</taxon>
        <taxon>Trinickia</taxon>
    </lineage>
</organism>
<dbReference type="InterPro" id="IPR005538">
    <property type="entry name" value="LrgA/CidA"/>
</dbReference>
<name>A0A3D8K741_9BURK</name>
<evidence type="ECO:0000313" key="7">
    <source>
        <dbReference type="EMBL" id="RDV00717.1"/>
    </source>
</evidence>
<dbReference type="OrthoDB" id="385012at2"/>
<evidence type="ECO:0000256" key="5">
    <source>
        <dbReference type="ARBA" id="ARBA00023136"/>
    </source>
</evidence>
<evidence type="ECO:0000256" key="2">
    <source>
        <dbReference type="ARBA" id="ARBA00022475"/>
    </source>
</evidence>